<dbReference type="EMBL" id="UZAF01016304">
    <property type="protein sequence ID" value="VDO25268.1"/>
    <property type="molecule type" value="Genomic_DNA"/>
</dbReference>
<keyword evidence="3" id="KW-1185">Reference proteome</keyword>
<dbReference type="AlphaFoldDB" id="A0A3P7X5A8"/>
<name>A0A3P7X5A8_HAEPC</name>
<reference evidence="2 3" key="1">
    <citation type="submission" date="2018-11" db="EMBL/GenBank/DDBJ databases">
        <authorList>
            <consortium name="Pathogen Informatics"/>
        </authorList>
    </citation>
    <scope>NUCLEOTIDE SEQUENCE [LARGE SCALE GENOMIC DNA]</scope>
    <source>
        <strain evidence="2 3">MHpl1</strain>
    </source>
</reference>
<organism evidence="2 3">
    <name type="scientific">Haemonchus placei</name>
    <name type="common">Barber's pole worm</name>
    <dbReference type="NCBI Taxonomy" id="6290"/>
    <lineage>
        <taxon>Eukaryota</taxon>
        <taxon>Metazoa</taxon>
        <taxon>Ecdysozoa</taxon>
        <taxon>Nematoda</taxon>
        <taxon>Chromadorea</taxon>
        <taxon>Rhabditida</taxon>
        <taxon>Rhabditina</taxon>
        <taxon>Rhabditomorpha</taxon>
        <taxon>Strongyloidea</taxon>
        <taxon>Trichostrongylidae</taxon>
        <taxon>Haemonchus</taxon>
    </lineage>
</organism>
<proteinExistence type="predicted"/>
<gene>
    <name evidence="2" type="ORF">HPLM_LOCUS5213</name>
</gene>
<feature type="compositionally biased region" description="Polar residues" evidence="1">
    <location>
        <begin position="27"/>
        <end position="36"/>
    </location>
</feature>
<dbReference type="Proteomes" id="UP000268014">
    <property type="component" value="Unassembled WGS sequence"/>
</dbReference>
<evidence type="ECO:0000313" key="2">
    <source>
        <dbReference type="EMBL" id="VDO25268.1"/>
    </source>
</evidence>
<evidence type="ECO:0000313" key="3">
    <source>
        <dbReference type="Proteomes" id="UP000268014"/>
    </source>
</evidence>
<feature type="compositionally biased region" description="Basic and acidic residues" evidence="1">
    <location>
        <begin position="88"/>
        <end position="105"/>
    </location>
</feature>
<evidence type="ECO:0000256" key="1">
    <source>
        <dbReference type="SAM" id="MobiDB-lite"/>
    </source>
</evidence>
<accession>A0A3P7X5A8</accession>
<sequence length="105" mass="11676">MKCVQFDSAQNEIVEIGSNVEVVESDGISTDTTDMGNNEARPKPQTVRRTQKTIRKTKISKRPHASQIKNTPTNIKSPNPSNPSTSNRSHDRMATSNRSHDRVST</sequence>
<protein>
    <submittedName>
        <fullName evidence="2">Uncharacterized protein</fullName>
    </submittedName>
</protein>
<feature type="region of interest" description="Disordered" evidence="1">
    <location>
        <begin position="24"/>
        <end position="105"/>
    </location>
</feature>
<feature type="compositionally biased region" description="Low complexity" evidence="1">
    <location>
        <begin position="70"/>
        <end position="87"/>
    </location>
</feature>
<feature type="compositionally biased region" description="Basic residues" evidence="1">
    <location>
        <begin position="49"/>
        <end position="64"/>
    </location>
</feature>